<comment type="catalytic activity">
    <reaction evidence="8">
        <text>fluoride(in) = fluoride(out)</text>
        <dbReference type="Rhea" id="RHEA:76159"/>
        <dbReference type="ChEBI" id="CHEBI:17051"/>
    </reaction>
    <physiologicalReaction direction="left-to-right" evidence="8">
        <dbReference type="Rhea" id="RHEA:76160"/>
    </physiologicalReaction>
</comment>
<evidence type="ECO:0000256" key="1">
    <source>
        <dbReference type="ARBA" id="ARBA00004651"/>
    </source>
</evidence>
<dbReference type="EMBL" id="FNDJ01000015">
    <property type="protein sequence ID" value="SDK37395.1"/>
    <property type="molecule type" value="Genomic_DNA"/>
</dbReference>
<keyword evidence="10" id="KW-0813">Transport</keyword>
<evidence type="ECO:0000256" key="9">
    <source>
        <dbReference type="ARBA" id="ARBA00049940"/>
    </source>
</evidence>
<dbReference type="PANTHER" id="PTHR28259">
    <property type="entry name" value="FLUORIDE EXPORT PROTEIN 1-RELATED"/>
    <property type="match status" value="1"/>
</dbReference>
<reference evidence="11 12" key="1">
    <citation type="submission" date="2016-10" db="EMBL/GenBank/DDBJ databases">
        <authorList>
            <person name="de Groot N.N."/>
        </authorList>
    </citation>
    <scope>NUCLEOTIDE SEQUENCE [LARGE SCALE GENOMIC DNA]</scope>
    <source>
        <strain evidence="11 12">CGMCC 4.6533</strain>
    </source>
</reference>
<feature type="binding site" evidence="10">
    <location>
        <position position="101"/>
    </location>
    <ligand>
        <name>Na(+)</name>
        <dbReference type="ChEBI" id="CHEBI:29101"/>
        <note>structural</note>
    </ligand>
</feature>
<feature type="transmembrane region" description="Helical" evidence="10">
    <location>
        <begin position="123"/>
        <end position="147"/>
    </location>
</feature>
<name>A0A1G9BEW7_9ACTN</name>
<comment type="function">
    <text evidence="9 10">Fluoride-specific ion channel. Important for reducing fluoride concentration in the cell, thus reducing its toxicity.</text>
</comment>
<evidence type="ECO:0000256" key="2">
    <source>
        <dbReference type="ARBA" id="ARBA00022475"/>
    </source>
</evidence>
<dbReference type="RefSeq" id="WP_090939625.1">
    <property type="nucleotide sequence ID" value="NZ_FNDJ01000015.1"/>
</dbReference>
<dbReference type="Pfam" id="PF02537">
    <property type="entry name" value="CRCB"/>
    <property type="match status" value="1"/>
</dbReference>
<feature type="binding site" evidence="10">
    <location>
        <position position="104"/>
    </location>
    <ligand>
        <name>Na(+)</name>
        <dbReference type="ChEBI" id="CHEBI:29101"/>
        <note>structural</note>
    </ligand>
</feature>
<dbReference type="Proteomes" id="UP000199202">
    <property type="component" value="Unassembled WGS sequence"/>
</dbReference>
<keyword evidence="5 10" id="KW-0472">Membrane</keyword>
<protein>
    <recommendedName>
        <fullName evidence="10">Fluoride-specific ion channel FluC</fullName>
    </recommendedName>
</protein>
<evidence type="ECO:0000313" key="11">
    <source>
        <dbReference type="EMBL" id="SDK37395.1"/>
    </source>
</evidence>
<dbReference type="HAMAP" id="MF_00454">
    <property type="entry name" value="FluC"/>
    <property type="match status" value="1"/>
</dbReference>
<keyword evidence="10" id="KW-0915">Sodium</keyword>
<feature type="transmembrane region" description="Helical" evidence="10">
    <location>
        <begin position="27"/>
        <end position="48"/>
    </location>
</feature>
<keyword evidence="10" id="KW-0479">Metal-binding</keyword>
<keyword evidence="12" id="KW-1185">Reference proteome</keyword>
<sequence length="164" mass="17550">MHEPVTPVDSDVDVHVPGMREELRPHAWPVLAAISAGGVLGALARYGISSSLPHGPTGFPWSTFLVNVSGCLLIGVLMTLVDQVWTGRRLLRPFWGVGVLGGYTTFSTYILDIHQAMRAGAPGVALAYLAATLVAALPAVWAGTTITRQALALARRRSERGRQR</sequence>
<feature type="transmembrane region" description="Helical" evidence="10">
    <location>
        <begin position="60"/>
        <end position="81"/>
    </location>
</feature>
<evidence type="ECO:0000256" key="10">
    <source>
        <dbReference type="HAMAP-Rule" id="MF_00454"/>
    </source>
</evidence>
<evidence type="ECO:0000256" key="3">
    <source>
        <dbReference type="ARBA" id="ARBA00022692"/>
    </source>
</evidence>
<gene>
    <name evidence="10" type="primary">fluC</name>
    <name evidence="10" type="synonym">crcB</name>
    <name evidence="11" type="ORF">SAMN05421869_115226</name>
</gene>
<dbReference type="STRING" id="633440.SAMN05421869_115226"/>
<evidence type="ECO:0000313" key="12">
    <source>
        <dbReference type="Proteomes" id="UP000199202"/>
    </source>
</evidence>
<organism evidence="11 12">
    <name type="scientific">Nonomuraea jiangxiensis</name>
    <dbReference type="NCBI Taxonomy" id="633440"/>
    <lineage>
        <taxon>Bacteria</taxon>
        <taxon>Bacillati</taxon>
        <taxon>Actinomycetota</taxon>
        <taxon>Actinomycetes</taxon>
        <taxon>Streptosporangiales</taxon>
        <taxon>Streptosporangiaceae</taxon>
        <taxon>Nonomuraea</taxon>
    </lineage>
</organism>
<keyword evidence="4 10" id="KW-1133">Transmembrane helix</keyword>
<dbReference type="GO" id="GO:0062054">
    <property type="term" value="F:fluoride channel activity"/>
    <property type="evidence" value="ECO:0007669"/>
    <property type="project" value="UniProtKB-UniRule"/>
</dbReference>
<dbReference type="GO" id="GO:0140114">
    <property type="term" value="P:cellular detoxification of fluoride"/>
    <property type="evidence" value="ECO:0007669"/>
    <property type="project" value="UniProtKB-UniRule"/>
</dbReference>
<comment type="similarity">
    <text evidence="7 10">Belongs to the fluoride channel Fluc/FEX (TC 1.A.43) family.</text>
</comment>
<comment type="subcellular location">
    <subcellularLocation>
        <location evidence="1 10">Cell membrane</location>
        <topology evidence="1 10">Multi-pass membrane protein</topology>
    </subcellularLocation>
</comment>
<evidence type="ECO:0000256" key="7">
    <source>
        <dbReference type="ARBA" id="ARBA00035120"/>
    </source>
</evidence>
<feature type="transmembrane region" description="Helical" evidence="10">
    <location>
        <begin position="93"/>
        <end position="111"/>
    </location>
</feature>
<proteinExistence type="inferred from homology"/>
<dbReference type="GO" id="GO:0005886">
    <property type="term" value="C:plasma membrane"/>
    <property type="evidence" value="ECO:0007669"/>
    <property type="project" value="UniProtKB-SubCell"/>
</dbReference>
<evidence type="ECO:0000256" key="4">
    <source>
        <dbReference type="ARBA" id="ARBA00022989"/>
    </source>
</evidence>
<evidence type="ECO:0000256" key="5">
    <source>
        <dbReference type="ARBA" id="ARBA00023136"/>
    </source>
</evidence>
<evidence type="ECO:0000256" key="8">
    <source>
        <dbReference type="ARBA" id="ARBA00035585"/>
    </source>
</evidence>
<keyword evidence="2 10" id="KW-1003">Cell membrane</keyword>
<dbReference type="InterPro" id="IPR003691">
    <property type="entry name" value="FluC"/>
</dbReference>
<dbReference type="AlphaFoldDB" id="A0A1G9BEW7"/>
<keyword evidence="10" id="KW-0406">Ion transport</keyword>
<dbReference type="PANTHER" id="PTHR28259:SF1">
    <property type="entry name" value="FLUORIDE EXPORT PROTEIN 1-RELATED"/>
    <property type="match status" value="1"/>
</dbReference>
<accession>A0A1G9BEW7</accession>
<dbReference type="GO" id="GO:0046872">
    <property type="term" value="F:metal ion binding"/>
    <property type="evidence" value="ECO:0007669"/>
    <property type="project" value="UniProtKB-KW"/>
</dbReference>
<keyword evidence="6 10" id="KW-0407">Ion channel</keyword>
<evidence type="ECO:0000256" key="6">
    <source>
        <dbReference type="ARBA" id="ARBA00023303"/>
    </source>
</evidence>
<keyword evidence="3 10" id="KW-0812">Transmembrane</keyword>
<dbReference type="OrthoDB" id="4408652at2"/>
<comment type="activity regulation">
    <text evidence="10">Na(+) is not transported, but it plays an essential structural role and its presence is essential for fluoride channel function.</text>
</comment>